<proteinExistence type="predicted"/>
<evidence type="ECO:0000256" key="1">
    <source>
        <dbReference type="SAM" id="MobiDB-lite"/>
    </source>
</evidence>
<accession>A0A266Q8R2</accession>
<comment type="caution">
    <text evidence="2">The sequence shown here is derived from an EMBL/GenBank/DDBJ whole genome shotgun (WGS) entry which is preliminary data.</text>
</comment>
<feature type="region of interest" description="Disordered" evidence="1">
    <location>
        <begin position="83"/>
        <end position="102"/>
    </location>
</feature>
<protein>
    <submittedName>
        <fullName evidence="2">Uncharacterized protein</fullName>
    </submittedName>
</protein>
<gene>
    <name evidence="2" type="ORF">CBP51_04250</name>
</gene>
<evidence type="ECO:0000313" key="2">
    <source>
        <dbReference type="EMBL" id="OZY86248.1"/>
    </source>
</evidence>
<dbReference type="AlphaFoldDB" id="A0A266Q8R2"/>
<organism evidence="2 3">
    <name type="scientific">Cellvibrio mixtus</name>
    <dbReference type="NCBI Taxonomy" id="39650"/>
    <lineage>
        <taxon>Bacteria</taxon>
        <taxon>Pseudomonadati</taxon>
        <taxon>Pseudomonadota</taxon>
        <taxon>Gammaproteobacteria</taxon>
        <taxon>Cellvibrionales</taxon>
        <taxon>Cellvibrionaceae</taxon>
        <taxon>Cellvibrio</taxon>
    </lineage>
</organism>
<evidence type="ECO:0000313" key="3">
    <source>
        <dbReference type="Proteomes" id="UP000216101"/>
    </source>
</evidence>
<reference evidence="3" key="1">
    <citation type="submission" date="2017-05" db="EMBL/GenBank/DDBJ databases">
        <authorList>
            <person name="Barney B.M."/>
        </authorList>
    </citation>
    <scope>NUCLEOTIDE SEQUENCE [LARGE SCALE GENOMIC DNA]</scope>
    <source>
        <strain evidence="3">PSBB022</strain>
    </source>
</reference>
<name>A0A266Q8R2_9GAMM</name>
<sequence>MKTFLPGNLMRPSLVVAVVFLVLFVLLFVVHRITREETLLVPDQRLQQMLEESPPLMTDPAANPLLADARKELARAQGILAAPATKPAPPVEPPRPDQTTAPDAWRMADSTAATPSMPVPNGVSLYEPVSVDMDNPVFPEAGQQTTLTLPGGERLKVNVKTSTTNPNGDYTWRGHLDGYGADEYPVVMTYGGSSVFATVTTPSGSYTLESIKGSGWIYKNPSEFELSTPGARDYLEIPQDHP</sequence>
<keyword evidence="3" id="KW-1185">Reference proteome</keyword>
<dbReference type="EMBL" id="NHNI01000001">
    <property type="protein sequence ID" value="OZY86248.1"/>
    <property type="molecule type" value="Genomic_DNA"/>
</dbReference>
<dbReference type="RefSeq" id="WP_094983959.1">
    <property type="nucleotide sequence ID" value="NZ_NHNI01000001.1"/>
</dbReference>
<dbReference type="Proteomes" id="UP000216101">
    <property type="component" value="Unassembled WGS sequence"/>
</dbReference>